<dbReference type="GO" id="GO:0000209">
    <property type="term" value="P:protein polyubiquitination"/>
    <property type="evidence" value="ECO:0007669"/>
    <property type="project" value="TreeGrafter"/>
</dbReference>
<dbReference type="Pfam" id="PF13639">
    <property type="entry name" value="zf-RING_2"/>
    <property type="match status" value="1"/>
</dbReference>
<reference evidence="12" key="1">
    <citation type="submission" date="2020-05" db="EMBL/GenBank/DDBJ databases">
        <title>Mycena genomes resolve the evolution of fungal bioluminescence.</title>
        <authorList>
            <person name="Tsai I.J."/>
        </authorList>
    </citation>
    <scope>NUCLEOTIDE SEQUENCE</scope>
    <source>
        <strain evidence="12">110903Hualien_Pintung</strain>
    </source>
</reference>
<sequence length="719" mass="78956">MSRSGSHSRSPKRARIETSALEDVLDDSEVAKSVADDEDRCSICLQSMLDRTVVPICSHEFCFDCLLVWTEQSRRCPLCSQNIGDFLIHNIRARYDYQKHYLAPLPSSPAPAQTLPPRDQQRLERARGPRRRHRDREWGRREPDENDEADRLDRSILKRRWVYEHGLYAKHVASNSYTRYRPYPTPAQFASSQDHISRTIMFLRRELRVWVNLDVEFLTNFTISLMKAIDIRSESAVKLLAEFLDLDAPIIEVYSFVRSPYKDLFVYDNVVQVNLLPGSVVAEPNEQTASEMALAFIVLGTRTTSKKTVAFLSRASFSITRLEEDSAMQLDVPNERGLPGEITSGPEVKGKGRARSPSEESLVSLGTVSSAPLITPPLSGGREPQSSGGSREQSSSDPILTNGRIRWRSPAPAVRSKEESSKPPVARNPKPPPRVRHRSLLESVQAHLARPPTSDESRPIVATTSNDTDQDYTYDIHFEREDTPPPSLLLRMSDAHTGRPLVPQNHQREADGIGGRGGEAISPTTQDGGPATRGFVNEFREATPILEAATASKSKSASTSRHMRPRLSAPEIMALTRARHARLGLPIAVATPAPAAAAAPARASTLPVSVSVADGLEQDGTGGANRENPGASTTTTMAPTSSNSGARASLLRRLEEEKARAKLAVTGVPALGNANSNLTPAMPANAVVIVDTAAIEARLRRQAQLRVRLAAEKRRATMS</sequence>
<feature type="compositionally biased region" description="Polar residues" evidence="10">
    <location>
        <begin position="359"/>
        <end position="372"/>
    </location>
</feature>
<keyword evidence="13" id="KW-1185">Reference proteome</keyword>
<dbReference type="InterPro" id="IPR001841">
    <property type="entry name" value="Znf_RING"/>
</dbReference>
<dbReference type="GO" id="GO:0006513">
    <property type="term" value="P:protein monoubiquitination"/>
    <property type="evidence" value="ECO:0007669"/>
    <property type="project" value="TreeGrafter"/>
</dbReference>
<dbReference type="PROSITE" id="PS00518">
    <property type="entry name" value="ZF_RING_1"/>
    <property type="match status" value="1"/>
</dbReference>
<dbReference type="PROSITE" id="PS50089">
    <property type="entry name" value="ZF_RING_2"/>
    <property type="match status" value="1"/>
</dbReference>
<evidence type="ECO:0000256" key="1">
    <source>
        <dbReference type="ARBA" id="ARBA00000900"/>
    </source>
</evidence>
<accession>A0A8H6W565</accession>
<keyword evidence="3" id="KW-0808">Transferase</keyword>
<comment type="catalytic activity">
    <reaction evidence="1">
        <text>S-ubiquitinyl-[E2 ubiquitin-conjugating enzyme]-L-cysteine + [acceptor protein]-L-lysine = [E2 ubiquitin-conjugating enzyme]-L-cysteine + N(6)-ubiquitinyl-[acceptor protein]-L-lysine.</text>
        <dbReference type="EC" id="2.3.2.27"/>
    </reaction>
</comment>
<evidence type="ECO:0000313" key="13">
    <source>
        <dbReference type="Proteomes" id="UP000613580"/>
    </source>
</evidence>
<evidence type="ECO:0000256" key="10">
    <source>
        <dbReference type="SAM" id="MobiDB-lite"/>
    </source>
</evidence>
<dbReference type="SMART" id="SM00184">
    <property type="entry name" value="RING"/>
    <property type="match status" value="1"/>
</dbReference>
<proteinExistence type="predicted"/>
<feature type="compositionally biased region" description="Basic and acidic residues" evidence="10">
    <location>
        <begin position="135"/>
        <end position="146"/>
    </location>
</feature>
<dbReference type="OrthoDB" id="21204at2759"/>
<evidence type="ECO:0000256" key="3">
    <source>
        <dbReference type="ARBA" id="ARBA00022679"/>
    </source>
</evidence>
<evidence type="ECO:0000259" key="11">
    <source>
        <dbReference type="PROSITE" id="PS50089"/>
    </source>
</evidence>
<dbReference type="InterPro" id="IPR017907">
    <property type="entry name" value="Znf_RING_CS"/>
</dbReference>
<dbReference type="GO" id="GO:0008270">
    <property type="term" value="F:zinc ion binding"/>
    <property type="evidence" value="ECO:0007669"/>
    <property type="project" value="UniProtKB-KW"/>
</dbReference>
<organism evidence="12 13">
    <name type="scientific">Mycena chlorophos</name>
    <name type="common">Agaric fungus</name>
    <name type="synonym">Agaricus chlorophos</name>
    <dbReference type="NCBI Taxonomy" id="658473"/>
    <lineage>
        <taxon>Eukaryota</taxon>
        <taxon>Fungi</taxon>
        <taxon>Dikarya</taxon>
        <taxon>Basidiomycota</taxon>
        <taxon>Agaricomycotina</taxon>
        <taxon>Agaricomycetes</taxon>
        <taxon>Agaricomycetidae</taxon>
        <taxon>Agaricales</taxon>
        <taxon>Marasmiineae</taxon>
        <taxon>Mycenaceae</taxon>
        <taxon>Mycena</taxon>
    </lineage>
</organism>
<feature type="domain" description="RING-type" evidence="11">
    <location>
        <begin position="41"/>
        <end position="80"/>
    </location>
</feature>
<dbReference type="PANTHER" id="PTHR46077:SF1">
    <property type="entry name" value="TOP1 BINDING ARGININE_SERINE RICH PROTEIN, E3 UBIQUITIN LIGASE"/>
    <property type="match status" value="1"/>
</dbReference>
<comment type="caution">
    <text evidence="12">The sequence shown here is derived from an EMBL/GenBank/DDBJ whole genome shotgun (WGS) entry which is preliminary data.</text>
</comment>
<feature type="region of interest" description="Disordered" evidence="10">
    <location>
        <begin position="614"/>
        <end position="647"/>
    </location>
</feature>
<keyword evidence="5 9" id="KW-0863">Zinc-finger</keyword>
<keyword evidence="4" id="KW-0479">Metal-binding</keyword>
<dbReference type="EC" id="2.3.2.27" evidence="2"/>
<dbReference type="GO" id="GO:0061630">
    <property type="term" value="F:ubiquitin protein ligase activity"/>
    <property type="evidence" value="ECO:0007669"/>
    <property type="project" value="UniProtKB-EC"/>
</dbReference>
<keyword evidence="8" id="KW-0804">Transcription</keyword>
<feature type="region of interest" description="Disordered" evidence="10">
    <location>
        <begin position="328"/>
        <end position="468"/>
    </location>
</feature>
<name>A0A8H6W565_MYCCL</name>
<dbReference type="Proteomes" id="UP000613580">
    <property type="component" value="Unassembled WGS sequence"/>
</dbReference>
<evidence type="ECO:0000256" key="2">
    <source>
        <dbReference type="ARBA" id="ARBA00012483"/>
    </source>
</evidence>
<feature type="compositionally biased region" description="Low complexity" evidence="10">
    <location>
        <begin position="385"/>
        <end position="396"/>
    </location>
</feature>
<dbReference type="SUPFAM" id="SSF57850">
    <property type="entry name" value="RING/U-box"/>
    <property type="match status" value="1"/>
</dbReference>
<gene>
    <name evidence="12" type="ORF">HMN09_00782800</name>
</gene>
<dbReference type="EMBL" id="JACAZE010000010">
    <property type="protein sequence ID" value="KAF7305312.1"/>
    <property type="molecule type" value="Genomic_DNA"/>
</dbReference>
<keyword evidence="7" id="KW-0805">Transcription regulation</keyword>
<feature type="region of interest" description="Disordered" evidence="10">
    <location>
        <begin position="106"/>
        <end position="146"/>
    </location>
</feature>
<feature type="compositionally biased region" description="Low complexity" evidence="10">
    <location>
        <begin position="106"/>
        <end position="117"/>
    </location>
</feature>
<dbReference type="PANTHER" id="PTHR46077">
    <property type="entry name" value="E3 UBIQUITIN-PROTEIN LIGASE TOPORS"/>
    <property type="match status" value="1"/>
</dbReference>
<evidence type="ECO:0000313" key="12">
    <source>
        <dbReference type="EMBL" id="KAF7305312.1"/>
    </source>
</evidence>
<evidence type="ECO:0000256" key="6">
    <source>
        <dbReference type="ARBA" id="ARBA00022833"/>
    </source>
</evidence>
<dbReference type="InterPro" id="IPR013083">
    <property type="entry name" value="Znf_RING/FYVE/PHD"/>
</dbReference>
<evidence type="ECO:0000256" key="8">
    <source>
        <dbReference type="ARBA" id="ARBA00023163"/>
    </source>
</evidence>
<dbReference type="Gene3D" id="3.30.40.10">
    <property type="entry name" value="Zinc/RING finger domain, C3HC4 (zinc finger)"/>
    <property type="match status" value="1"/>
</dbReference>
<evidence type="ECO:0000256" key="9">
    <source>
        <dbReference type="PROSITE-ProRule" id="PRU00175"/>
    </source>
</evidence>
<feature type="region of interest" description="Disordered" evidence="10">
    <location>
        <begin position="498"/>
        <end position="534"/>
    </location>
</feature>
<evidence type="ECO:0000256" key="7">
    <source>
        <dbReference type="ARBA" id="ARBA00023015"/>
    </source>
</evidence>
<dbReference type="AlphaFoldDB" id="A0A8H6W565"/>
<feature type="compositionally biased region" description="Low complexity" evidence="10">
    <location>
        <begin position="632"/>
        <end position="644"/>
    </location>
</feature>
<keyword evidence="6" id="KW-0862">Zinc</keyword>
<protein>
    <recommendedName>
        <fullName evidence="2">RING-type E3 ubiquitin transferase</fullName>
        <ecNumber evidence="2">2.3.2.27</ecNumber>
    </recommendedName>
</protein>
<evidence type="ECO:0000256" key="5">
    <source>
        <dbReference type="ARBA" id="ARBA00022771"/>
    </source>
</evidence>
<evidence type="ECO:0000256" key="4">
    <source>
        <dbReference type="ARBA" id="ARBA00022723"/>
    </source>
</evidence>